<organism evidence="7 8">
    <name type="scientific">Methylobacterium tarhaniae</name>
    <dbReference type="NCBI Taxonomy" id="1187852"/>
    <lineage>
        <taxon>Bacteria</taxon>
        <taxon>Pseudomonadati</taxon>
        <taxon>Pseudomonadota</taxon>
        <taxon>Alphaproteobacteria</taxon>
        <taxon>Hyphomicrobiales</taxon>
        <taxon>Methylobacteriaceae</taxon>
        <taxon>Methylobacterium</taxon>
    </lineage>
</organism>
<sequence length="522" mass="55592">MSAFLTLNSISARTPDRSLFQDLTFTIGTERVGLVGRNGSGKSTLLRIIVGLAEASSGVVRRTGTIGTLRQDMPQEWNLAEALGVAGAMAAIGRVLAGHGTADDFDAADWTLETRVGAALAQVGLPDCPLDRRLQTLSGGERTRVGIARLIVEAPDLLLLDEPTNNLDAAGRTAVRALVRDWRGGVLVASHDRDLLEDVDRILELTTIGVRSFGGGWSAFAAARDDDRRRANAELERAEAGVRAARQAAQAQREAKERRDRAGRAFAAKGSEPKILLDARAERAQTSGGRAQGIHDRRASAALAEADAARSRVEVLTPLTIRLPPSGVPSGAMILAMDGVLAAAGDRCLGPWTLQIVGPERIALQGANGAGKTTLLRIAAGWLAPVAGTVRRIEGRIVMLDQHVAVLDRNRSILDNIRRLNPDASDEAAHAICARFAFRSQDADRVVGTLSGGERLRAGLAATLSRSTPPWLVILDEPTNHLDVESLELLEDALRGIDSALLVVSHDPSFLARIGLDRVVQV</sequence>
<name>A0A0J6S8T2_9HYPH</name>
<comment type="caution">
    <text evidence="7">The sequence shown here is derived from an EMBL/GenBank/DDBJ whole genome shotgun (WGS) entry which is preliminary data.</text>
</comment>
<keyword evidence="3" id="KW-0547">Nucleotide-binding</keyword>
<dbReference type="PROSITE" id="PS00211">
    <property type="entry name" value="ABC_TRANSPORTER_1"/>
    <property type="match status" value="1"/>
</dbReference>
<dbReference type="EMBL" id="LABZ01000239">
    <property type="protein sequence ID" value="KMO31630.1"/>
    <property type="molecule type" value="Genomic_DNA"/>
</dbReference>
<accession>A0A0J6S8T2</accession>
<dbReference type="GO" id="GO:0016887">
    <property type="term" value="F:ATP hydrolysis activity"/>
    <property type="evidence" value="ECO:0007669"/>
    <property type="project" value="InterPro"/>
</dbReference>
<dbReference type="OrthoDB" id="9762369at2"/>
<evidence type="ECO:0000313" key="8">
    <source>
        <dbReference type="Proteomes" id="UP000036449"/>
    </source>
</evidence>
<evidence type="ECO:0000256" key="4">
    <source>
        <dbReference type="ARBA" id="ARBA00022840"/>
    </source>
</evidence>
<dbReference type="PANTHER" id="PTHR19211:SF6">
    <property type="entry name" value="BLL7188 PROTEIN"/>
    <property type="match status" value="1"/>
</dbReference>
<keyword evidence="8" id="KW-1185">Reference proteome</keyword>
<dbReference type="FunFam" id="3.40.50.300:FF:001320">
    <property type="entry name" value="Heme ABC transporter ATP-binding protein"/>
    <property type="match status" value="1"/>
</dbReference>
<dbReference type="CDD" id="cd03221">
    <property type="entry name" value="ABCF_EF-3"/>
    <property type="match status" value="1"/>
</dbReference>
<feature type="domain" description="ABC transporter" evidence="6">
    <location>
        <begin position="5"/>
        <end position="232"/>
    </location>
</feature>
<dbReference type="InterPro" id="IPR050611">
    <property type="entry name" value="ABCF"/>
</dbReference>
<dbReference type="InterPro" id="IPR027417">
    <property type="entry name" value="P-loop_NTPase"/>
</dbReference>
<dbReference type="PANTHER" id="PTHR19211">
    <property type="entry name" value="ATP-BINDING TRANSPORT PROTEIN-RELATED"/>
    <property type="match status" value="1"/>
</dbReference>
<proteinExistence type="inferred from homology"/>
<keyword evidence="4" id="KW-0067">ATP-binding</keyword>
<dbReference type="Gene3D" id="3.40.50.300">
    <property type="entry name" value="P-loop containing nucleotide triphosphate hydrolases"/>
    <property type="match status" value="2"/>
</dbReference>
<evidence type="ECO:0000256" key="3">
    <source>
        <dbReference type="ARBA" id="ARBA00022741"/>
    </source>
</evidence>
<dbReference type="PATRIC" id="fig|1187852.3.peg.3338"/>
<dbReference type="AlphaFoldDB" id="A0A0J6S8T2"/>
<reference evidence="7 8" key="1">
    <citation type="submission" date="2015-03" db="EMBL/GenBank/DDBJ databases">
        <title>Genome sequencing of Methylobacterium tarhaniae DSM 25844.</title>
        <authorList>
            <person name="Chaudhry V."/>
            <person name="Patil P.B."/>
        </authorList>
    </citation>
    <scope>NUCLEOTIDE SEQUENCE [LARGE SCALE GENOMIC DNA]</scope>
    <source>
        <strain evidence="7 8">DSM 25844</strain>
    </source>
</reference>
<dbReference type="InterPro" id="IPR003439">
    <property type="entry name" value="ABC_transporter-like_ATP-bd"/>
</dbReference>
<dbReference type="RefSeq" id="WP_048453970.1">
    <property type="nucleotide sequence ID" value="NZ_LABZ01000239.1"/>
</dbReference>
<evidence type="ECO:0000256" key="2">
    <source>
        <dbReference type="ARBA" id="ARBA00022737"/>
    </source>
</evidence>
<dbReference type="Proteomes" id="UP000036449">
    <property type="component" value="Unassembled WGS sequence"/>
</dbReference>
<dbReference type="SUPFAM" id="SSF52540">
    <property type="entry name" value="P-loop containing nucleoside triphosphate hydrolases"/>
    <property type="match status" value="2"/>
</dbReference>
<dbReference type="SMART" id="SM00382">
    <property type="entry name" value="AAA"/>
    <property type="match status" value="2"/>
</dbReference>
<evidence type="ECO:0000256" key="1">
    <source>
        <dbReference type="ARBA" id="ARBA00005417"/>
    </source>
</evidence>
<keyword evidence="2" id="KW-0677">Repeat</keyword>
<dbReference type="PROSITE" id="PS50893">
    <property type="entry name" value="ABC_TRANSPORTER_2"/>
    <property type="match status" value="1"/>
</dbReference>
<dbReference type="InterPro" id="IPR017871">
    <property type="entry name" value="ABC_transporter-like_CS"/>
</dbReference>
<protein>
    <submittedName>
        <fullName evidence="7">ABC transporter</fullName>
    </submittedName>
</protein>
<gene>
    <name evidence="7" type="ORF">VQ03_26840</name>
</gene>
<dbReference type="InterPro" id="IPR003593">
    <property type="entry name" value="AAA+_ATPase"/>
</dbReference>
<keyword evidence="5" id="KW-0175">Coiled coil</keyword>
<dbReference type="Pfam" id="PF00005">
    <property type="entry name" value="ABC_tran"/>
    <property type="match status" value="2"/>
</dbReference>
<evidence type="ECO:0000256" key="5">
    <source>
        <dbReference type="SAM" id="Coils"/>
    </source>
</evidence>
<dbReference type="GO" id="GO:0005524">
    <property type="term" value="F:ATP binding"/>
    <property type="evidence" value="ECO:0007669"/>
    <property type="project" value="UniProtKB-KW"/>
</dbReference>
<evidence type="ECO:0000259" key="6">
    <source>
        <dbReference type="PROSITE" id="PS50893"/>
    </source>
</evidence>
<comment type="similarity">
    <text evidence="1">Belongs to the ABC transporter superfamily.</text>
</comment>
<evidence type="ECO:0000313" key="7">
    <source>
        <dbReference type="EMBL" id="KMO31630.1"/>
    </source>
</evidence>
<feature type="coiled-coil region" evidence="5">
    <location>
        <begin position="228"/>
        <end position="255"/>
    </location>
</feature>